<accession>A0A8J3F7P7</accession>
<dbReference type="GO" id="GO:0006935">
    <property type="term" value="P:chemotaxis"/>
    <property type="evidence" value="ECO:0007669"/>
    <property type="project" value="InterPro"/>
</dbReference>
<gene>
    <name evidence="2" type="ORF">GCM10010123_06020</name>
</gene>
<reference evidence="2" key="1">
    <citation type="journal article" date="2014" name="Int. J. Syst. Evol. Microbiol.">
        <title>Complete genome sequence of Corynebacterium casei LMG S-19264T (=DSM 44701T), isolated from a smear-ripened cheese.</title>
        <authorList>
            <consortium name="US DOE Joint Genome Institute (JGI-PGF)"/>
            <person name="Walter F."/>
            <person name="Albersmeier A."/>
            <person name="Kalinowski J."/>
            <person name="Ruckert C."/>
        </authorList>
    </citation>
    <scope>NUCLEOTIDE SEQUENCE</scope>
    <source>
        <strain evidence="2">JCM 3090</strain>
    </source>
</reference>
<dbReference type="SMART" id="SM00260">
    <property type="entry name" value="CheW"/>
    <property type="match status" value="1"/>
</dbReference>
<dbReference type="InterPro" id="IPR036061">
    <property type="entry name" value="CheW-like_dom_sf"/>
</dbReference>
<dbReference type="GO" id="GO:0007165">
    <property type="term" value="P:signal transduction"/>
    <property type="evidence" value="ECO:0007669"/>
    <property type="project" value="InterPro"/>
</dbReference>
<evidence type="ECO:0000259" key="1">
    <source>
        <dbReference type="PROSITE" id="PS50851"/>
    </source>
</evidence>
<proteinExistence type="predicted"/>
<name>A0A8J3F7P7_9ACTN</name>
<keyword evidence="3" id="KW-1185">Reference proteome</keyword>
<dbReference type="EMBL" id="BMQB01000001">
    <property type="protein sequence ID" value="GGJ78889.1"/>
    <property type="molecule type" value="Genomic_DNA"/>
</dbReference>
<evidence type="ECO:0000313" key="2">
    <source>
        <dbReference type="EMBL" id="GGJ78889.1"/>
    </source>
</evidence>
<dbReference type="PROSITE" id="PS50851">
    <property type="entry name" value="CHEW"/>
    <property type="match status" value="1"/>
</dbReference>
<organism evidence="2 3">
    <name type="scientific">Pilimelia anulata</name>
    <dbReference type="NCBI Taxonomy" id="53371"/>
    <lineage>
        <taxon>Bacteria</taxon>
        <taxon>Bacillati</taxon>
        <taxon>Actinomycetota</taxon>
        <taxon>Actinomycetes</taxon>
        <taxon>Micromonosporales</taxon>
        <taxon>Micromonosporaceae</taxon>
        <taxon>Pilimelia</taxon>
    </lineage>
</organism>
<reference evidence="2" key="2">
    <citation type="submission" date="2020-09" db="EMBL/GenBank/DDBJ databases">
        <authorList>
            <person name="Sun Q."/>
            <person name="Ohkuma M."/>
        </authorList>
    </citation>
    <scope>NUCLEOTIDE SEQUENCE</scope>
    <source>
        <strain evidence="2">JCM 3090</strain>
    </source>
</reference>
<dbReference type="AlphaFoldDB" id="A0A8J3F7P7"/>
<sequence length="160" mass="16296">MRRGERAVNRRALLFRAGPLLCGLPLEDVVETMRPLPVRPLADLPPYAAGITVVRGAPVPVLDAATLLGGAAGPVSRFIAVRADPGPVVLATGEVLGVDEGGGEAADRAGADRAGMDRAAAGPGVGGIRTHDAEPLLLLRGATLVPDAVWDALDRHAGVP</sequence>
<evidence type="ECO:0000313" key="3">
    <source>
        <dbReference type="Proteomes" id="UP000649739"/>
    </source>
</evidence>
<dbReference type="Pfam" id="PF01584">
    <property type="entry name" value="CheW"/>
    <property type="match status" value="1"/>
</dbReference>
<dbReference type="Gene3D" id="2.40.50.180">
    <property type="entry name" value="CheA-289, Domain 4"/>
    <property type="match status" value="1"/>
</dbReference>
<dbReference type="Proteomes" id="UP000649739">
    <property type="component" value="Unassembled WGS sequence"/>
</dbReference>
<feature type="domain" description="CheW-like" evidence="1">
    <location>
        <begin position="9"/>
        <end position="150"/>
    </location>
</feature>
<dbReference type="InterPro" id="IPR002545">
    <property type="entry name" value="CheW-lke_dom"/>
</dbReference>
<dbReference type="SUPFAM" id="SSF50341">
    <property type="entry name" value="CheW-like"/>
    <property type="match status" value="1"/>
</dbReference>
<comment type="caution">
    <text evidence="2">The sequence shown here is derived from an EMBL/GenBank/DDBJ whole genome shotgun (WGS) entry which is preliminary data.</text>
</comment>
<protein>
    <recommendedName>
        <fullName evidence="1">CheW-like domain-containing protein</fullName>
    </recommendedName>
</protein>